<dbReference type="AlphaFoldDB" id="A0A8F2W375"/>
<keyword evidence="14" id="KW-1133">Transmembrane helix</keyword>
<evidence type="ECO:0000256" key="13">
    <source>
        <dbReference type="ARBA" id="ARBA00056586"/>
    </source>
</evidence>
<dbReference type="GO" id="GO:0006226">
    <property type="term" value="P:dUMP biosynthetic process"/>
    <property type="evidence" value="ECO:0007669"/>
    <property type="project" value="UniProtKB-UniPathway"/>
</dbReference>
<reference evidence="16" key="1">
    <citation type="submission" date="2021-06" db="EMBL/GenBank/DDBJ databases">
        <title>Candida auris outbreak in lebanese hospital.</title>
        <authorList>
            <person name="Finianos M."/>
        </authorList>
    </citation>
    <scope>NUCLEOTIDE SEQUENCE</scope>
    <source>
        <strain evidence="16">CA7LBN</strain>
    </source>
</reference>
<dbReference type="PANTHER" id="PTHR11241">
    <property type="entry name" value="DEOXYURIDINE 5'-TRIPHOSPHATE NUCLEOTIDOHYDROLASE"/>
    <property type="match status" value="1"/>
</dbReference>
<keyword evidence="7" id="KW-0479">Metal-binding</keyword>
<protein>
    <recommendedName>
        <fullName evidence="6">Deoxyuridine 5'-triphosphate nucleotidohydrolase</fullName>
        <ecNumber evidence="5">3.6.1.23</ecNumber>
    </recommendedName>
    <alternativeName>
        <fullName evidence="11">dUTP pyrophosphatase</fullName>
    </alternativeName>
</protein>
<dbReference type="PANTHER" id="PTHR11241:SF0">
    <property type="entry name" value="DEOXYURIDINE 5'-TRIPHOSPHATE NUCLEOTIDOHYDROLASE"/>
    <property type="match status" value="1"/>
</dbReference>
<evidence type="ECO:0000256" key="8">
    <source>
        <dbReference type="ARBA" id="ARBA00022801"/>
    </source>
</evidence>
<evidence type="ECO:0000256" key="14">
    <source>
        <dbReference type="SAM" id="Phobius"/>
    </source>
</evidence>
<name>A0A8F2W375_CANAR</name>
<evidence type="ECO:0000256" key="10">
    <source>
        <dbReference type="ARBA" id="ARBA00023080"/>
    </source>
</evidence>
<keyword evidence="14" id="KW-0812">Transmembrane</keyword>
<dbReference type="FunFam" id="2.70.40.10:FF:000007">
    <property type="entry name" value="dUTP pyrophosphatase"/>
    <property type="match status" value="1"/>
</dbReference>
<gene>
    <name evidence="16" type="ORF">CA7LBN_003200</name>
</gene>
<feature type="domain" description="dUTPase-like" evidence="15">
    <location>
        <begin position="330"/>
        <end position="460"/>
    </location>
</feature>
<feature type="transmembrane region" description="Helical" evidence="14">
    <location>
        <begin position="65"/>
        <end position="87"/>
    </location>
</feature>
<comment type="subunit">
    <text evidence="4">Homotrimer.</text>
</comment>
<evidence type="ECO:0000256" key="1">
    <source>
        <dbReference type="ARBA" id="ARBA00001946"/>
    </source>
</evidence>
<evidence type="ECO:0000256" key="3">
    <source>
        <dbReference type="ARBA" id="ARBA00006581"/>
    </source>
</evidence>
<evidence type="ECO:0000256" key="5">
    <source>
        <dbReference type="ARBA" id="ARBA00012379"/>
    </source>
</evidence>
<evidence type="ECO:0000313" key="16">
    <source>
        <dbReference type="EMBL" id="QWW24366.1"/>
    </source>
</evidence>
<comment type="catalytic activity">
    <reaction evidence="12">
        <text>dUTP + H2O = dUMP + diphosphate + H(+)</text>
        <dbReference type="Rhea" id="RHEA:10248"/>
        <dbReference type="ChEBI" id="CHEBI:15377"/>
        <dbReference type="ChEBI" id="CHEBI:15378"/>
        <dbReference type="ChEBI" id="CHEBI:33019"/>
        <dbReference type="ChEBI" id="CHEBI:61555"/>
        <dbReference type="ChEBI" id="CHEBI:246422"/>
        <dbReference type="EC" id="3.6.1.23"/>
    </reaction>
    <physiologicalReaction direction="left-to-right" evidence="12">
        <dbReference type="Rhea" id="RHEA:10249"/>
    </physiologicalReaction>
</comment>
<evidence type="ECO:0000256" key="12">
    <source>
        <dbReference type="ARBA" id="ARBA00048211"/>
    </source>
</evidence>
<feature type="transmembrane region" description="Helical" evidence="14">
    <location>
        <begin position="140"/>
        <end position="160"/>
    </location>
</feature>
<keyword evidence="8" id="KW-0378">Hydrolase</keyword>
<dbReference type="GO" id="GO:0046081">
    <property type="term" value="P:dUTP catabolic process"/>
    <property type="evidence" value="ECO:0007669"/>
    <property type="project" value="InterPro"/>
</dbReference>
<dbReference type="EC" id="3.6.1.23" evidence="5"/>
<dbReference type="Pfam" id="PF00692">
    <property type="entry name" value="dUTPase"/>
    <property type="match status" value="1"/>
</dbReference>
<dbReference type="InterPro" id="IPR036157">
    <property type="entry name" value="dUTPase-like_sf"/>
</dbReference>
<comment type="similarity">
    <text evidence="3">Belongs to the dUTPase family.</text>
</comment>
<evidence type="ECO:0000256" key="9">
    <source>
        <dbReference type="ARBA" id="ARBA00022842"/>
    </source>
</evidence>
<dbReference type="NCBIfam" id="TIGR00576">
    <property type="entry name" value="dut"/>
    <property type="match status" value="1"/>
</dbReference>
<dbReference type="CDD" id="cd07557">
    <property type="entry name" value="trimeric_dUTPase"/>
    <property type="match status" value="1"/>
</dbReference>
<sequence>MGSLMPGSFSTGTEASTMSSSRAVVNKWNTLSVEEDELTAFNKSEYLVTKAKGQRHMLTQLQGCVYILMGYQLVKFCHMACLLPFLLDLMALSMISVKAIVEPGNWSLLETINETTTRREQESGENQANMRSNTTKMICLSLYGKFLLVVLYHALFALWIKSIADQGALKDLINGSWWLVSFIGESVEQNYDISASLWLKLWQLGLYQLIITDLVITLIQLVLFQSVHKQSSKSLEGLPLNIDESETVRPANVRVSGDTLHQLPEDSIPNILNVRLHDCLSRQSYLGAQRYATGRIFEQSQASLTTSTIMTTEKKQKVDDDLKVFLRSERAKVPTKGSALAAGYDLYAAEEAVITAHGQGLVATDISIIVPAGTYGRVAPRSGLAVKHGISTGAGVIDADYRGEVKVVLFNHSEKDFEIKAGDRIAQLVLERIVNAEISVITQEELDNTDRGEGGFGSTGKN</sequence>
<keyword evidence="14" id="KW-0472">Membrane</keyword>
<evidence type="ECO:0000256" key="4">
    <source>
        <dbReference type="ARBA" id="ARBA00011233"/>
    </source>
</evidence>
<evidence type="ECO:0000256" key="7">
    <source>
        <dbReference type="ARBA" id="ARBA00022723"/>
    </source>
</evidence>
<keyword evidence="10" id="KW-0546">Nucleotide metabolism</keyword>
<comment type="function">
    <text evidence="13">Involved in nucleotide metabolism via production of dUMP, the immediate precursor of thymidine nucleotides, and decreases the intracellular concentration of dUTP so that uracil cannot be incorporated into DNA.</text>
</comment>
<dbReference type="Gene3D" id="2.70.40.10">
    <property type="match status" value="1"/>
</dbReference>
<dbReference type="InterPro" id="IPR008181">
    <property type="entry name" value="dUTPase"/>
</dbReference>
<proteinExistence type="inferred from homology"/>
<dbReference type="NCBIfam" id="NF001862">
    <property type="entry name" value="PRK00601.1"/>
    <property type="match status" value="1"/>
</dbReference>
<comment type="cofactor">
    <cofactor evidence="1">
        <name>Mg(2+)</name>
        <dbReference type="ChEBI" id="CHEBI:18420"/>
    </cofactor>
</comment>
<keyword evidence="9" id="KW-0460">Magnesium</keyword>
<dbReference type="InterPro" id="IPR033704">
    <property type="entry name" value="dUTPase_trimeric"/>
</dbReference>
<dbReference type="SUPFAM" id="SSF51283">
    <property type="entry name" value="dUTPase-like"/>
    <property type="match status" value="1"/>
</dbReference>
<accession>A0A8F2W375</accession>
<organism evidence="16">
    <name type="scientific">Candidozyma auris</name>
    <name type="common">Yeast</name>
    <name type="synonym">Candida auris</name>
    <dbReference type="NCBI Taxonomy" id="498019"/>
    <lineage>
        <taxon>Eukaryota</taxon>
        <taxon>Fungi</taxon>
        <taxon>Dikarya</taxon>
        <taxon>Ascomycota</taxon>
        <taxon>Saccharomycotina</taxon>
        <taxon>Pichiomycetes</taxon>
        <taxon>Metschnikowiaceae</taxon>
        <taxon>Candidozyma</taxon>
    </lineage>
</organism>
<dbReference type="UniPathway" id="UPA00610">
    <property type="reaction ID" value="UER00666"/>
</dbReference>
<dbReference type="EMBL" id="CP076751">
    <property type="protein sequence ID" value="QWW24366.1"/>
    <property type="molecule type" value="Genomic_DNA"/>
</dbReference>
<feature type="transmembrane region" description="Helical" evidence="14">
    <location>
        <begin position="206"/>
        <end position="224"/>
    </location>
</feature>
<dbReference type="InterPro" id="IPR029054">
    <property type="entry name" value="dUTPase-like"/>
</dbReference>
<evidence type="ECO:0000259" key="15">
    <source>
        <dbReference type="Pfam" id="PF00692"/>
    </source>
</evidence>
<evidence type="ECO:0000256" key="6">
    <source>
        <dbReference type="ARBA" id="ARBA00021732"/>
    </source>
</evidence>
<comment type="pathway">
    <text evidence="2">Pyrimidine metabolism; dUMP biosynthesis; dUMP from dCTP (dUTP route): step 2/2.</text>
</comment>
<dbReference type="GO" id="GO:0000287">
    <property type="term" value="F:magnesium ion binding"/>
    <property type="evidence" value="ECO:0007669"/>
    <property type="project" value="InterPro"/>
</dbReference>
<evidence type="ECO:0000256" key="2">
    <source>
        <dbReference type="ARBA" id="ARBA00005142"/>
    </source>
</evidence>
<evidence type="ECO:0000256" key="11">
    <source>
        <dbReference type="ARBA" id="ARBA00030698"/>
    </source>
</evidence>
<dbReference type="GO" id="GO:0004170">
    <property type="term" value="F:dUTP diphosphatase activity"/>
    <property type="evidence" value="ECO:0007669"/>
    <property type="project" value="UniProtKB-EC"/>
</dbReference>
<dbReference type="Proteomes" id="UP000825438">
    <property type="component" value="Chromosome III"/>
</dbReference>